<sequence>MDNRLIWVNFEMICQMVFEYYNMKMEIIIKDILVWQECWGRRIQIRFVKRYRLRIIQKGLEN</sequence>
<dbReference type="EMBL" id="CAJJDP010000056">
    <property type="protein sequence ID" value="CAD8170859.1"/>
    <property type="molecule type" value="Genomic_DNA"/>
</dbReference>
<evidence type="ECO:0000313" key="2">
    <source>
        <dbReference type="Proteomes" id="UP000683925"/>
    </source>
</evidence>
<organism evidence="1 2">
    <name type="scientific">Paramecium octaurelia</name>
    <dbReference type="NCBI Taxonomy" id="43137"/>
    <lineage>
        <taxon>Eukaryota</taxon>
        <taxon>Sar</taxon>
        <taxon>Alveolata</taxon>
        <taxon>Ciliophora</taxon>
        <taxon>Intramacronucleata</taxon>
        <taxon>Oligohymenophorea</taxon>
        <taxon>Peniculida</taxon>
        <taxon>Parameciidae</taxon>
        <taxon>Paramecium</taxon>
    </lineage>
</organism>
<gene>
    <name evidence="1" type="ORF">POCTA_138.1.T0570091</name>
</gene>
<proteinExistence type="predicted"/>
<comment type="caution">
    <text evidence="1">The sequence shown here is derived from an EMBL/GenBank/DDBJ whole genome shotgun (WGS) entry which is preliminary data.</text>
</comment>
<keyword evidence="2" id="KW-1185">Reference proteome</keyword>
<dbReference type="Proteomes" id="UP000683925">
    <property type="component" value="Unassembled WGS sequence"/>
</dbReference>
<evidence type="ECO:0000313" key="1">
    <source>
        <dbReference type="EMBL" id="CAD8170859.1"/>
    </source>
</evidence>
<reference evidence="1" key="1">
    <citation type="submission" date="2021-01" db="EMBL/GenBank/DDBJ databases">
        <authorList>
            <consortium name="Genoscope - CEA"/>
            <person name="William W."/>
        </authorList>
    </citation>
    <scope>NUCLEOTIDE SEQUENCE</scope>
</reference>
<name>A0A8S1V4U3_PAROT</name>
<accession>A0A8S1V4U3</accession>
<protein>
    <submittedName>
        <fullName evidence="1">Uncharacterized protein</fullName>
    </submittedName>
</protein>
<dbReference type="AlphaFoldDB" id="A0A8S1V4U3"/>